<comment type="similarity">
    <text evidence="1">Belongs to the GLMP family.</text>
</comment>
<keyword evidence="4 11" id="KW-1133">Transmembrane helix</keyword>
<dbReference type="InterPro" id="IPR029382">
    <property type="entry name" value="NCU-G1"/>
</dbReference>
<evidence type="ECO:0000256" key="3">
    <source>
        <dbReference type="ARBA" id="ARBA00022729"/>
    </source>
</evidence>
<keyword evidence="7" id="KW-0458">Lysosome</keyword>
<evidence type="ECO:0000313" key="13">
    <source>
        <dbReference type="Proteomes" id="UP000502823"/>
    </source>
</evidence>
<keyword evidence="3" id="KW-0732">Signal</keyword>
<dbReference type="EMBL" id="BLKM01001502">
    <property type="protein sequence ID" value="GFG40090.1"/>
    <property type="molecule type" value="Genomic_DNA"/>
</dbReference>
<gene>
    <name evidence="12" type="ORF">Cfor_10977</name>
</gene>
<comment type="subunit">
    <text evidence="10">Interacts (via lumenal domain) with lysosomal protein MFSD1; the interaction starts while both proteins are still in the endoplasmic reticulum and is required for stabilization of MFSD1 in lysosomes but has no direct effect on its targeting to lysosomes or transporter activity.</text>
</comment>
<keyword evidence="2 11" id="KW-0812">Transmembrane</keyword>
<proteinExistence type="inferred from homology"/>
<evidence type="ECO:0000256" key="8">
    <source>
        <dbReference type="ARBA" id="ARBA00024176"/>
    </source>
</evidence>
<dbReference type="Pfam" id="PF15065">
    <property type="entry name" value="NCU-G1"/>
    <property type="match status" value="1"/>
</dbReference>
<comment type="function">
    <text evidence="8">Required to protect lysosomal transporter MFSD1 from lysosomal proteolysis and for MFSD1 lysosomal localization.</text>
</comment>
<dbReference type="AlphaFoldDB" id="A0A6L2Q838"/>
<evidence type="ECO:0000256" key="1">
    <source>
        <dbReference type="ARBA" id="ARBA00010599"/>
    </source>
</evidence>
<keyword evidence="5 11" id="KW-0472">Membrane</keyword>
<dbReference type="PANTHER" id="PTHR31981">
    <property type="entry name" value="GLYCOSYLATED LYSOSOMAL MEMBRANE PROTEIN"/>
    <property type="match status" value="1"/>
</dbReference>
<evidence type="ECO:0000256" key="11">
    <source>
        <dbReference type="SAM" id="Phobius"/>
    </source>
</evidence>
<keyword evidence="6" id="KW-0325">Glycoprotein</keyword>
<dbReference type="OrthoDB" id="6264340at2759"/>
<dbReference type="GO" id="GO:0005765">
    <property type="term" value="C:lysosomal membrane"/>
    <property type="evidence" value="ECO:0007669"/>
    <property type="project" value="UniProtKB-SubCell"/>
</dbReference>
<comment type="caution">
    <text evidence="12">The sequence shown here is derived from an EMBL/GenBank/DDBJ whole genome shotgun (WGS) entry which is preliminary data.</text>
</comment>
<evidence type="ECO:0000313" key="12">
    <source>
        <dbReference type="EMBL" id="GFG40090.1"/>
    </source>
</evidence>
<accession>A0A6L2Q838</accession>
<reference evidence="13" key="1">
    <citation type="submission" date="2020-01" db="EMBL/GenBank/DDBJ databases">
        <title>Draft genome sequence of the Termite Coptotermes fromosanus.</title>
        <authorList>
            <person name="Itakura S."/>
            <person name="Yosikawa Y."/>
            <person name="Umezawa K."/>
        </authorList>
    </citation>
    <scope>NUCLEOTIDE SEQUENCE [LARGE SCALE GENOMIC DNA]</scope>
</reference>
<evidence type="ECO:0000256" key="4">
    <source>
        <dbReference type="ARBA" id="ARBA00022989"/>
    </source>
</evidence>
<evidence type="ECO:0000256" key="5">
    <source>
        <dbReference type="ARBA" id="ARBA00023136"/>
    </source>
</evidence>
<sequence>MVLLVVYNQAYDDCGWEIGEDVEESGCEDPKICNYCKVVYVKAEGPSDTLHYLWDFTKKPSILVAATPVKSNLSISWDQFKGGNNKSITFSEDPVYSFGIVLDKIWEYNDVNDTALMDWTNTNSSYLRALHMENFNWTLPPFMNESVANVESIDLKVVASSYIPRDSTAVSGSITLGVDLVLDRLNTNSSFTNSRFALEVLLASNDAFNTTATIVSRRSLDDEHSPGVFMLMDLRTPKAESGKGGYLQWRPVAYVAKERDLSNSTETRSYGVKNVTDHTTHLNNTLLYAYYSSNLDNFLVQSTAVSFGLKEDGFYKKTNYTSWTFMMGYGTPPDEDFSLLVIFVISIGLGLPALLTVISGIVMAVRRISQKKDDLYTDYEEEKCHSLSGLLSALHMKNVEAQYFCALMKKDYLSHMWDVEMRVEF</sequence>
<keyword evidence="13" id="KW-1185">Reference proteome</keyword>
<evidence type="ECO:0000256" key="6">
    <source>
        <dbReference type="ARBA" id="ARBA00023180"/>
    </source>
</evidence>
<comment type="subcellular location">
    <subcellularLocation>
        <location evidence="9">Lysosome membrane</location>
        <topology evidence="9">Single-pass type I membrane protein</topology>
        <orientation evidence="9">Lumenal side</orientation>
    </subcellularLocation>
</comment>
<dbReference type="InParanoid" id="A0A6L2Q838"/>
<dbReference type="PANTHER" id="PTHR31981:SF1">
    <property type="entry name" value="GLYCOSYLATED LYSOSOMAL MEMBRANE PROTEIN"/>
    <property type="match status" value="1"/>
</dbReference>
<evidence type="ECO:0000256" key="9">
    <source>
        <dbReference type="ARBA" id="ARBA00024189"/>
    </source>
</evidence>
<dbReference type="Proteomes" id="UP000502823">
    <property type="component" value="Unassembled WGS sequence"/>
</dbReference>
<organism evidence="12 13">
    <name type="scientific">Coptotermes formosanus</name>
    <name type="common">Formosan subterranean termite</name>
    <dbReference type="NCBI Taxonomy" id="36987"/>
    <lineage>
        <taxon>Eukaryota</taxon>
        <taxon>Metazoa</taxon>
        <taxon>Ecdysozoa</taxon>
        <taxon>Arthropoda</taxon>
        <taxon>Hexapoda</taxon>
        <taxon>Insecta</taxon>
        <taxon>Pterygota</taxon>
        <taxon>Neoptera</taxon>
        <taxon>Polyneoptera</taxon>
        <taxon>Dictyoptera</taxon>
        <taxon>Blattodea</taxon>
        <taxon>Blattoidea</taxon>
        <taxon>Termitoidae</taxon>
        <taxon>Rhinotermitidae</taxon>
        <taxon>Coptotermes</taxon>
    </lineage>
</organism>
<name>A0A6L2Q838_COPFO</name>
<evidence type="ECO:0000256" key="7">
    <source>
        <dbReference type="ARBA" id="ARBA00023228"/>
    </source>
</evidence>
<evidence type="ECO:0000256" key="10">
    <source>
        <dbReference type="ARBA" id="ARBA00044960"/>
    </source>
</evidence>
<protein>
    <submittedName>
        <fullName evidence="12">Uncharacterized protein</fullName>
    </submittedName>
</protein>
<evidence type="ECO:0000256" key="2">
    <source>
        <dbReference type="ARBA" id="ARBA00022692"/>
    </source>
</evidence>
<feature type="transmembrane region" description="Helical" evidence="11">
    <location>
        <begin position="337"/>
        <end position="365"/>
    </location>
</feature>